<evidence type="ECO:0000256" key="1">
    <source>
        <dbReference type="ARBA" id="ARBA00008857"/>
    </source>
</evidence>
<keyword evidence="3" id="KW-0238">DNA-binding</keyword>
<dbReference type="Gene3D" id="1.10.443.10">
    <property type="entry name" value="Intergrase catalytic core"/>
    <property type="match status" value="1"/>
</dbReference>
<reference evidence="6 7" key="1">
    <citation type="submission" date="2019-04" db="EMBL/GenBank/DDBJ databases">
        <title>Genome analysis of Streptococcus suis strain WUSS424.</title>
        <authorList>
            <person name="Chen H."/>
            <person name="Gao X."/>
            <person name="Wu Z."/>
        </authorList>
    </citation>
    <scope>NUCLEOTIDE SEQUENCE [LARGE SCALE GENOMIC DNA]</scope>
    <source>
        <strain evidence="6 7">WUSS424</strain>
    </source>
</reference>
<accession>A0A4T2GHZ6</accession>
<organism evidence="6 7">
    <name type="scientific">Streptococcus suis</name>
    <dbReference type="NCBI Taxonomy" id="1307"/>
    <lineage>
        <taxon>Bacteria</taxon>
        <taxon>Bacillati</taxon>
        <taxon>Bacillota</taxon>
        <taxon>Bacilli</taxon>
        <taxon>Lactobacillales</taxon>
        <taxon>Streptococcaceae</taxon>
        <taxon>Streptococcus</taxon>
    </lineage>
</organism>
<dbReference type="Proteomes" id="UP000305165">
    <property type="component" value="Unassembled WGS sequence"/>
</dbReference>
<evidence type="ECO:0000259" key="5">
    <source>
        <dbReference type="PROSITE" id="PS51898"/>
    </source>
</evidence>
<gene>
    <name evidence="6" type="ORF">FAJ39_10105</name>
</gene>
<keyword evidence="4" id="KW-0233">DNA recombination</keyword>
<dbReference type="InterPro" id="IPR002104">
    <property type="entry name" value="Integrase_catalytic"/>
</dbReference>
<evidence type="ECO:0000313" key="7">
    <source>
        <dbReference type="Proteomes" id="UP000305165"/>
    </source>
</evidence>
<proteinExistence type="inferred from homology"/>
<comment type="caution">
    <text evidence="6">The sequence shown here is derived from an EMBL/GenBank/DDBJ whole genome shotgun (WGS) entry which is preliminary data.</text>
</comment>
<dbReference type="CDD" id="cd00397">
    <property type="entry name" value="DNA_BRE_C"/>
    <property type="match status" value="1"/>
</dbReference>
<dbReference type="PANTHER" id="PTHR30349:SF64">
    <property type="entry name" value="PROPHAGE INTEGRASE INTD-RELATED"/>
    <property type="match status" value="1"/>
</dbReference>
<dbReference type="InterPro" id="IPR050090">
    <property type="entry name" value="Tyrosine_recombinase_XerCD"/>
</dbReference>
<dbReference type="EMBL" id="SSXO01000007">
    <property type="protein sequence ID" value="TIH98131.1"/>
    <property type="molecule type" value="Genomic_DNA"/>
</dbReference>
<dbReference type="PROSITE" id="PS51898">
    <property type="entry name" value="TYR_RECOMBINASE"/>
    <property type="match status" value="1"/>
</dbReference>
<dbReference type="Gene3D" id="1.10.150.130">
    <property type="match status" value="1"/>
</dbReference>
<comment type="similarity">
    <text evidence="1">Belongs to the 'phage' integrase family.</text>
</comment>
<dbReference type="Pfam" id="PF00589">
    <property type="entry name" value="Phage_integrase"/>
    <property type="match status" value="1"/>
</dbReference>
<evidence type="ECO:0000313" key="6">
    <source>
        <dbReference type="EMBL" id="TIH98131.1"/>
    </source>
</evidence>
<dbReference type="GO" id="GO:0006310">
    <property type="term" value="P:DNA recombination"/>
    <property type="evidence" value="ECO:0007669"/>
    <property type="project" value="UniProtKB-KW"/>
</dbReference>
<dbReference type="AlphaFoldDB" id="A0A4T2GHZ6"/>
<dbReference type="InterPro" id="IPR013762">
    <property type="entry name" value="Integrase-like_cat_sf"/>
</dbReference>
<keyword evidence="2" id="KW-0229">DNA integration</keyword>
<evidence type="ECO:0000256" key="3">
    <source>
        <dbReference type="ARBA" id="ARBA00023125"/>
    </source>
</evidence>
<dbReference type="SUPFAM" id="SSF56349">
    <property type="entry name" value="DNA breaking-rejoining enzymes"/>
    <property type="match status" value="1"/>
</dbReference>
<feature type="domain" description="Tyr recombinase" evidence="5">
    <location>
        <begin position="175"/>
        <end position="380"/>
    </location>
</feature>
<sequence>MKYNKTNYPNIFWYDTAKGKRYHIRRGFTLNGKKKEANKSGLKTIAEARAALAEIERQIAENEFDVNKNLTCDQYWEVYCENRLKTGKWAPDTEYNKRSIYTNHFQARFGNTKLDDIKRLDYEAYINDKLAGMARHSVVQTHGVFNAMMNHARNNKIINDNPIDKIDIGQSARKPRVKRRSLAEFKAWDKAAKEILDDYEYTIVRVTYYGLRRSEDAGIQLGLLTKRIDGRYLLELKESRTRLRPGGAMKTEESGRYCLFDPETSRYLDKAIQTSHKIAKKYGRILGPEDYLFLIDYKNARNYLRGAPIRVEYIYHLFKKVSKFCGIHFSPHVMRHFFSTQGQAAGVPIEHMAAALGHSTTYMTQKYTHISDEVAESVSDSFMRAIK</sequence>
<dbReference type="GO" id="GO:0003677">
    <property type="term" value="F:DNA binding"/>
    <property type="evidence" value="ECO:0007669"/>
    <property type="project" value="UniProtKB-KW"/>
</dbReference>
<evidence type="ECO:0000256" key="4">
    <source>
        <dbReference type="ARBA" id="ARBA00023172"/>
    </source>
</evidence>
<name>A0A4T2GHZ6_STRSU</name>
<dbReference type="InterPro" id="IPR010998">
    <property type="entry name" value="Integrase_recombinase_N"/>
</dbReference>
<dbReference type="InterPro" id="IPR004107">
    <property type="entry name" value="Integrase_SAM-like_N"/>
</dbReference>
<evidence type="ECO:0000256" key="2">
    <source>
        <dbReference type="ARBA" id="ARBA00022908"/>
    </source>
</evidence>
<protein>
    <submittedName>
        <fullName evidence="6">Site-specific integrase</fullName>
    </submittedName>
</protein>
<dbReference type="PANTHER" id="PTHR30349">
    <property type="entry name" value="PHAGE INTEGRASE-RELATED"/>
    <property type="match status" value="1"/>
</dbReference>
<dbReference type="InterPro" id="IPR011010">
    <property type="entry name" value="DNA_brk_join_enz"/>
</dbReference>
<dbReference type="OrthoDB" id="9801717at2"/>
<dbReference type="GO" id="GO:0015074">
    <property type="term" value="P:DNA integration"/>
    <property type="evidence" value="ECO:0007669"/>
    <property type="project" value="UniProtKB-KW"/>
</dbReference>
<dbReference type="Pfam" id="PF14659">
    <property type="entry name" value="Phage_int_SAM_3"/>
    <property type="match status" value="1"/>
</dbReference>